<keyword evidence="2" id="KW-1185">Reference proteome</keyword>
<proteinExistence type="predicted"/>
<comment type="caution">
    <text evidence="1">The sequence shown here is derived from an EMBL/GenBank/DDBJ whole genome shotgun (WGS) entry which is preliminary data.</text>
</comment>
<evidence type="ECO:0000313" key="1">
    <source>
        <dbReference type="EMBL" id="KAJ1172971.1"/>
    </source>
</evidence>
<gene>
    <name evidence="1" type="ORF">NDU88_004813</name>
</gene>
<reference evidence="1" key="1">
    <citation type="journal article" date="2022" name="bioRxiv">
        <title>Sequencing and chromosome-scale assembly of the giantPleurodeles waltlgenome.</title>
        <authorList>
            <person name="Brown T."/>
            <person name="Elewa A."/>
            <person name="Iarovenko S."/>
            <person name="Subramanian E."/>
            <person name="Araus A.J."/>
            <person name="Petzold A."/>
            <person name="Susuki M."/>
            <person name="Suzuki K.-i.T."/>
            <person name="Hayashi T."/>
            <person name="Toyoda A."/>
            <person name="Oliveira C."/>
            <person name="Osipova E."/>
            <person name="Leigh N.D."/>
            <person name="Simon A."/>
            <person name="Yun M.H."/>
        </authorList>
    </citation>
    <scope>NUCLEOTIDE SEQUENCE</scope>
    <source>
        <strain evidence="1">20211129_DDA</strain>
        <tissue evidence="1">Liver</tissue>
    </source>
</reference>
<organism evidence="1 2">
    <name type="scientific">Pleurodeles waltl</name>
    <name type="common">Iberian ribbed newt</name>
    <dbReference type="NCBI Taxonomy" id="8319"/>
    <lineage>
        <taxon>Eukaryota</taxon>
        <taxon>Metazoa</taxon>
        <taxon>Chordata</taxon>
        <taxon>Craniata</taxon>
        <taxon>Vertebrata</taxon>
        <taxon>Euteleostomi</taxon>
        <taxon>Amphibia</taxon>
        <taxon>Batrachia</taxon>
        <taxon>Caudata</taxon>
        <taxon>Salamandroidea</taxon>
        <taxon>Salamandridae</taxon>
        <taxon>Pleurodelinae</taxon>
        <taxon>Pleurodeles</taxon>
    </lineage>
</organism>
<sequence>MRPRCRHTRWCEAMRKPPVPCATPVCRPSGSCVGSARNVQAQSRKDAKLQIDEDQRSSANRGRVWYRTLHSQLKSPTVAGTLYA</sequence>
<dbReference type="Proteomes" id="UP001066276">
    <property type="component" value="Chromosome 4_1"/>
</dbReference>
<accession>A0AAV7T9J8</accession>
<name>A0AAV7T9J8_PLEWA</name>
<protein>
    <submittedName>
        <fullName evidence="1">Uncharacterized protein</fullName>
    </submittedName>
</protein>
<evidence type="ECO:0000313" key="2">
    <source>
        <dbReference type="Proteomes" id="UP001066276"/>
    </source>
</evidence>
<dbReference type="EMBL" id="JANPWB010000007">
    <property type="protein sequence ID" value="KAJ1172971.1"/>
    <property type="molecule type" value="Genomic_DNA"/>
</dbReference>
<dbReference type="AlphaFoldDB" id="A0AAV7T9J8"/>